<protein>
    <submittedName>
        <fullName evidence="7">Dihydroorotase</fullName>
    </submittedName>
</protein>
<dbReference type="CDD" id="cd01318">
    <property type="entry name" value="DHOase_IIb"/>
    <property type="match status" value="1"/>
</dbReference>
<dbReference type="Pfam" id="PF01979">
    <property type="entry name" value="Amidohydro_1"/>
    <property type="match status" value="1"/>
</dbReference>
<name>A0AB33IRI4_9BACT</name>
<keyword evidence="4" id="KW-0479">Metal-binding</keyword>
<dbReference type="PROSITE" id="PS00483">
    <property type="entry name" value="DIHYDROOROTASE_2"/>
    <property type="match status" value="1"/>
</dbReference>
<dbReference type="AlphaFoldDB" id="A0AB33IRI4"/>
<evidence type="ECO:0000256" key="2">
    <source>
        <dbReference type="ARBA" id="ARBA00002368"/>
    </source>
</evidence>
<accession>A0AB33IRI4</accession>
<sequence length="443" mass="48743">MRILITGGSIVNEGRVFRGSLSVADDCIESVMEGDCAPRGVYDKEIDATGCFVLPGVIDDHVHFREPGLTGKADIASESRAAAYGGVTSYFEMPNTNPQTTSLEALDEKFALAGEKSHVNYSFFFGATNHNTYLFERLDRHRIPGIKLFMGSSTGGMLVDKQQVLAGIFQEAKRLDLPLMTHCEDTATITANMAKARENDDDPPIRLHPKIRSEQACYASTELAVQLARQYGTRLHVAHLTTARELELFGTDSNITAEAVIAHLMFSDADYERLGTLIKCNPAVKTAADRDALRQALTDGRITIVGTDHAPHLLSDKQGGCRKAASGMPMIQFSLVSMLQLVDEGVLDMPQLVALMCHNPARLFSVCERGFLRQGYKADVAIVRPNVDWTVTEDCIQSKCGWSPLLGHRFHWRVEHTLCNGRLILDGGKFDADVRGEALAFRN</sequence>
<dbReference type="GO" id="GO:0046872">
    <property type="term" value="F:metal ion binding"/>
    <property type="evidence" value="ECO:0007669"/>
    <property type="project" value="UniProtKB-KW"/>
</dbReference>
<dbReference type="InterPro" id="IPR006680">
    <property type="entry name" value="Amidohydro-rel"/>
</dbReference>
<dbReference type="GO" id="GO:0005737">
    <property type="term" value="C:cytoplasm"/>
    <property type="evidence" value="ECO:0007669"/>
    <property type="project" value="TreeGrafter"/>
</dbReference>
<comment type="function">
    <text evidence="2">Catalyzes the reversible cyclization of carbamoyl aspartate to dihydroorotate.</text>
</comment>
<dbReference type="GO" id="GO:0006145">
    <property type="term" value="P:purine nucleobase catabolic process"/>
    <property type="evidence" value="ECO:0007669"/>
    <property type="project" value="TreeGrafter"/>
</dbReference>
<comment type="cofactor">
    <cofactor evidence="1">
        <name>Zn(2+)</name>
        <dbReference type="ChEBI" id="CHEBI:29105"/>
    </cofactor>
</comment>
<organism evidence="7">
    <name type="scientific">Prevotella sp. GTC17253</name>
    <dbReference type="NCBI Taxonomy" id="3236793"/>
    <lineage>
        <taxon>Bacteria</taxon>
        <taxon>Pseudomonadati</taxon>
        <taxon>Bacteroidota</taxon>
        <taxon>Bacteroidia</taxon>
        <taxon>Bacteroidales</taxon>
        <taxon>Prevotellaceae</taxon>
        <taxon>Prevotella</taxon>
    </lineage>
</organism>
<evidence type="ECO:0000256" key="1">
    <source>
        <dbReference type="ARBA" id="ARBA00001947"/>
    </source>
</evidence>
<dbReference type="Gene3D" id="3.20.20.140">
    <property type="entry name" value="Metal-dependent hydrolases"/>
    <property type="match status" value="1"/>
</dbReference>
<dbReference type="PANTHER" id="PTHR43668:SF4">
    <property type="entry name" value="ALLANTOINASE"/>
    <property type="match status" value="1"/>
</dbReference>
<dbReference type="InterPro" id="IPR002195">
    <property type="entry name" value="Dihydroorotase_CS"/>
</dbReference>
<gene>
    <name evidence="7" type="ORF">GTC17253_01470</name>
</gene>
<dbReference type="InterPro" id="IPR050138">
    <property type="entry name" value="DHOase/Allantoinase_Hydrolase"/>
</dbReference>
<feature type="domain" description="Amidohydrolase-related" evidence="6">
    <location>
        <begin position="52"/>
        <end position="384"/>
    </location>
</feature>
<reference evidence="7" key="1">
    <citation type="submission" date="2024-07" db="EMBL/GenBank/DDBJ databases">
        <title>Complete genome sequence of Prevotella sp. YM-2024 GTC17253.</title>
        <authorList>
            <person name="Hayashi M."/>
            <person name="Muto Y."/>
            <person name="Tanaka K."/>
            <person name="Niwa H."/>
        </authorList>
    </citation>
    <scope>NUCLEOTIDE SEQUENCE</scope>
    <source>
        <strain evidence="7">GTC17253</strain>
    </source>
</reference>
<dbReference type="InterPro" id="IPR011059">
    <property type="entry name" value="Metal-dep_hydrolase_composite"/>
</dbReference>
<evidence type="ECO:0000256" key="4">
    <source>
        <dbReference type="ARBA" id="ARBA00022723"/>
    </source>
</evidence>
<dbReference type="EMBL" id="AP035785">
    <property type="protein sequence ID" value="BFO70181.1"/>
    <property type="molecule type" value="Genomic_DNA"/>
</dbReference>
<evidence type="ECO:0000313" key="7">
    <source>
        <dbReference type="EMBL" id="BFO70181.1"/>
    </source>
</evidence>
<evidence type="ECO:0000259" key="6">
    <source>
        <dbReference type="Pfam" id="PF01979"/>
    </source>
</evidence>
<proteinExistence type="inferred from homology"/>
<comment type="similarity">
    <text evidence="3">Belongs to the metallo-dependent hydrolases superfamily. DHOase family. Class I DHOase subfamily.</text>
</comment>
<dbReference type="InterPro" id="IPR032466">
    <property type="entry name" value="Metal_Hydrolase"/>
</dbReference>
<evidence type="ECO:0000256" key="3">
    <source>
        <dbReference type="ARBA" id="ARBA00010286"/>
    </source>
</evidence>
<dbReference type="PANTHER" id="PTHR43668">
    <property type="entry name" value="ALLANTOINASE"/>
    <property type="match status" value="1"/>
</dbReference>
<dbReference type="Gene3D" id="2.30.40.10">
    <property type="entry name" value="Urease, subunit C, domain 1"/>
    <property type="match status" value="1"/>
</dbReference>
<keyword evidence="5" id="KW-0378">Hydrolase</keyword>
<dbReference type="SUPFAM" id="SSF51338">
    <property type="entry name" value="Composite domain of metallo-dependent hydrolases"/>
    <property type="match status" value="1"/>
</dbReference>
<dbReference type="NCBIfam" id="NF006688">
    <property type="entry name" value="PRK09236.1"/>
    <property type="match status" value="1"/>
</dbReference>
<dbReference type="GO" id="GO:0004038">
    <property type="term" value="F:allantoinase activity"/>
    <property type="evidence" value="ECO:0007669"/>
    <property type="project" value="TreeGrafter"/>
</dbReference>
<evidence type="ECO:0000256" key="5">
    <source>
        <dbReference type="ARBA" id="ARBA00022801"/>
    </source>
</evidence>
<dbReference type="SUPFAM" id="SSF51556">
    <property type="entry name" value="Metallo-dependent hydrolases"/>
    <property type="match status" value="1"/>
</dbReference>